<dbReference type="EMBL" id="RJVU01057109">
    <property type="protein sequence ID" value="ROK35663.1"/>
    <property type="molecule type" value="Genomic_DNA"/>
</dbReference>
<protein>
    <submittedName>
        <fullName evidence="1">Uncharacterized protein</fullName>
    </submittedName>
</protein>
<gene>
    <name evidence="1" type="ORF">DPX16_17406</name>
</gene>
<evidence type="ECO:0000313" key="2">
    <source>
        <dbReference type="Proteomes" id="UP000281406"/>
    </source>
</evidence>
<reference evidence="1 2" key="1">
    <citation type="submission" date="2018-10" db="EMBL/GenBank/DDBJ databases">
        <title>Genome assembly for a Yunnan-Guizhou Plateau 3E fish, Anabarilius grahami (Regan), and its evolutionary and genetic applications.</title>
        <authorList>
            <person name="Jiang W."/>
        </authorList>
    </citation>
    <scope>NUCLEOTIDE SEQUENCE [LARGE SCALE GENOMIC DNA]</scope>
    <source>
        <strain evidence="1">AG-KIZ</strain>
        <tissue evidence="1">Muscle</tissue>
    </source>
</reference>
<dbReference type="OrthoDB" id="48943at2759"/>
<organism evidence="1 2">
    <name type="scientific">Anabarilius grahami</name>
    <name type="common">Kanglang fish</name>
    <name type="synonym">Barilius grahami</name>
    <dbReference type="NCBI Taxonomy" id="495550"/>
    <lineage>
        <taxon>Eukaryota</taxon>
        <taxon>Metazoa</taxon>
        <taxon>Chordata</taxon>
        <taxon>Craniata</taxon>
        <taxon>Vertebrata</taxon>
        <taxon>Euteleostomi</taxon>
        <taxon>Actinopterygii</taxon>
        <taxon>Neopterygii</taxon>
        <taxon>Teleostei</taxon>
        <taxon>Ostariophysi</taxon>
        <taxon>Cypriniformes</taxon>
        <taxon>Xenocyprididae</taxon>
        <taxon>Xenocypridinae</taxon>
        <taxon>Xenocypridinae incertae sedis</taxon>
        <taxon>Anabarilius</taxon>
    </lineage>
</organism>
<proteinExistence type="predicted"/>
<comment type="caution">
    <text evidence="1">The sequence shown here is derived from an EMBL/GenBank/DDBJ whole genome shotgun (WGS) entry which is preliminary data.</text>
</comment>
<keyword evidence="2" id="KW-1185">Reference proteome</keyword>
<dbReference type="Proteomes" id="UP000281406">
    <property type="component" value="Unassembled WGS sequence"/>
</dbReference>
<sequence>MRLIPKGRNTSSRQSAVRQFLFVDRLSFLSVPHRRLKLVLVGFFSASELVSPSGHLIILIGCSATATCWYGKAFHHTQAQNGHATWPLSVERWFGVSGQLWTQTLPT</sequence>
<name>A0A3N0XYW5_ANAGA</name>
<dbReference type="AlphaFoldDB" id="A0A3N0XYW5"/>
<evidence type="ECO:0000313" key="1">
    <source>
        <dbReference type="EMBL" id="ROK35663.1"/>
    </source>
</evidence>
<accession>A0A3N0XYW5</accession>